<keyword evidence="7" id="KW-0406">Ion transport</keyword>
<dbReference type="Pfam" id="PF00593">
    <property type="entry name" value="TonB_dep_Rec_b-barrel"/>
    <property type="match status" value="1"/>
</dbReference>
<dbReference type="InterPro" id="IPR036942">
    <property type="entry name" value="Beta-barrel_TonB_sf"/>
</dbReference>
<evidence type="ECO:0000256" key="10">
    <source>
        <dbReference type="ARBA" id="ARBA00023237"/>
    </source>
</evidence>
<keyword evidence="2 11" id="KW-0813">Transport</keyword>
<dbReference type="SUPFAM" id="SSF56935">
    <property type="entry name" value="Porins"/>
    <property type="match status" value="1"/>
</dbReference>
<name>A0ABQ6M1N7_9GAMM</name>
<dbReference type="InterPro" id="IPR000531">
    <property type="entry name" value="Beta-barrel_TonB"/>
</dbReference>
<evidence type="ECO:0000313" key="16">
    <source>
        <dbReference type="EMBL" id="GMG88271.1"/>
    </source>
</evidence>
<protein>
    <submittedName>
        <fullName evidence="16">TonB-dependent receptor</fullName>
    </submittedName>
</protein>
<keyword evidence="17" id="KW-1185">Reference proteome</keyword>
<dbReference type="Gene3D" id="2.40.170.20">
    <property type="entry name" value="TonB-dependent receptor, beta-barrel domain"/>
    <property type="match status" value="2"/>
</dbReference>
<evidence type="ECO:0000256" key="4">
    <source>
        <dbReference type="ARBA" id="ARBA00022496"/>
    </source>
</evidence>
<dbReference type="PANTHER" id="PTHR32552:SF81">
    <property type="entry name" value="TONB-DEPENDENT OUTER MEMBRANE RECEPTOR"/>
    <property type="match status" value="1"/>
</dbReference>
<evidence type="ECO:0000256" key="6">
    <source>
        <dbReference type="ARBA" id="ARBA00023004"/>
    </source>
</evidence>
<evidence type="ECO:0000256" key="11">
    <source>
        <dbReference type="PROSITE-ProRule" id="PRU01360"/>
    </source>
</evidence>
<keyword evidence="8 12" id="KW-0798">TonB box</keyword>
<accession>A0ABQ6M1N7</accession>
<dbReference type="Pfam" id="PF07715">
    <property type="entry name" value="Plug"/>
    <property type="match status" value="1"/>
</dbReference>
<dbReference type="RefSeq" id="WP_285764877.1">
    <property type="nucleotide sequence ID" value="NZ_BSYJ01000005.1"/>
</dbReference>
<evidence type="ECO:0000256" key="5">
    <source>
        <dbReference type="ARBA" id="ARBA00022692"/>
    </source>
</evidence>
<comment type="similarity">
    <text evidence="11 12">Belongs to the TonB-dependent receptor family.</text>
</comment>
<sequence length="790" mass="85753">MSVLTKNVFRKRALALAVSGAAAVTVSSVSAAELEEVVVTSQMRAETLKDVPMSVSAFSGDELKAGNRTDFKELFSITPGISGETQDSFFDSVSVRGVNNNGFGSGSDPAMGLFLDGVYQSRTGANPTMFDMERVEIVKGPQGTLFGRNTASGAIAMVSNKPGDTFAGDITVGAGQFGQKNYALTYDLPATDNLAFRVAAMHESQDGHIKNLAGGRDLGASEVTAARVTSVWAGDATTVTLLTQYEDRLGDGTVYRALDTDGDWDEVFNDTQGKDESEIADVILTIERDLEAATLSSITGYKTHNYSYVEDFDGTGFANDIYTRDQSGEFLSQEFRLTSTDAGPFTWVAGVSWYSEKLDADFQGIANEDSLCDGIFTDEGIIAETAVFETCEALSNNLVAVLPDSGYGSTSEAMDDFFGTDHAGGDVFEYATDKLSVENSLTKGKYTGWGVFGNFGYDLTEKTNLGFGVRYTEDTKDYSVNAEWPESWTGGWNYQGMFTDGPISGEKTWSNVTGRVTLNHDLNDDVTVYASAATGYKSGGFDYLTYLVTDPAFDADPDAWMEEYEWTVDASNAEPNSFDEETVLSYEIGLKSRLLDNRLALNAAAFSYNYEDLQQSFFIGSAAVTRNVGEVDGRGLEVDARWLLTDNLDLFLGAAWLDTEFSGAPADLCEDCDGNTMAFAPEFSGAAALTYTREIRFGELALSSEYSYTGKQYSELENVEEVALDARGVLNLRASVSALDEAWTTGIYVQNALGEEYYHWGYPAALYNLPATMTDPARGRVIGVDVNYRF</sequence>
<keyword evidence="6" id="KW-0408">Iron</keyword>
<evidence type="ECO:0000259" key="15">
    <source>
        <dbReference type="Pfam" id="PF07715"/>
    </source>
</evidence>
<evidence type="ECO:0000256" key="1">
    <source>
        <dbReference type="ARBA" id="ARBA00004571"/>
    </source>
</evidence>
<evidence type="ECO:0000256" key="12">
    <source>
        <dbReference type="RuleBase" id="RU003357"/>
    </source>
</evidence>
<evidence type="ECO:0000256" key="2">
    <source>
        <dbReference type="ARBA" id="ARBA00022448"/>
    </source>
</evidence>
<comment type="caution">
    <text evidence="16">The sequence shown here is derived from an EMBL/GenBank/DDBJ whole genome shotgun (WGS) entry which is preliminary data.</text>
</comment>
<evidence type="ECO:0000313" key="17">
    <source>
        <dbReference type="Proteomes" id="UP001224392"/>
    </source>
</evidence>
<feature type="chain" id="PRO_5047442032" evidence="13">
    <location>
        <begin position="32"/>
        <end position="790"/>
    </location>
</feature>
<evidence type="ECO:0000256" key="7">
    <source>
        <dbReference type="ARBA" id="ARBA00023065"/>
    </source>
</evidence>
<keyword evidence="9 11" id="KW-0472">Membrane</keyword>
<keyword evidence="5 11" id="KW-0812">Transmembrane</keyword>
<keyword evidence="10 11" id="KW-0998">Cell outer membrane</keyword>
<feature type="domain" description="TonB-dependent receptor plug" evidence="15">
    <location>
        <begin position="48"/>
        <end position="154"/>
    </location>
</feature>
<keyword evidence="3 11" id="KW-1134">Transmembrane beta strand</keyword>
<evidence type="ECO:0000256" key="3">
    <source>
        <dbReference type="ARBA" id="ARBA00022452"/>
    </source>
</evidence>
<feature type="signal peptide" evidence="13">
    <location>
        <begin position="1"/>
        <end position="31"/>
    </location>
</feature>
<dbReference type="InterPro" id="IPR012910">
    <property type="entry name" value="Plug_dom"/>
</dbReference>
<dbReference type="InterPro" id="IPR039426">
    <property type="entry name" value="TonB-dep_rcpt-like"/>
</dbReference>
<keyword evidence="13" id="KW-0732">Signal</keyword>
<comment type="subcellular location">
    <subcellularLocation>
        <location evidence="1 11">Cell outer membrane</location>
        <topology evidence="1 11">Multi-pass membrane protein</topology>
    </subcellularLocation>
</comment>
<keyword evidence="16" id="KW-0675">Receptor</keyword>
<dbReference type="PANTHER" id="PTHR32552">
    <property type="entry name" value="FERRICHROME IRON RECEPTOR-RELATED"/>
    <property type="match status" value="1"/>
</dbReference>
<feature type="domain" description="TonB-dependent receptor-like beta-barrel" evidence="14">
    <location>
        <begin position="236"/>
        <end position="751"/>
    </location>
</feature>
<reference evidence="16 17" key="1">
    <citation type="submission" date="2023-04" db="EMBL/GenBank/DDBJ databases">
        <title>Marinobulbifer ophiurae gen. nov., sp. Nov., isolate from tissue of brittle star Ophioplocus japonicus.</title>
        <authorList>
            <person name="Kawano K."/>
            <person name="Sawayama S."/>
            <person name="Nakagawa S."/>
        </authorList>
    </citation>
    <scope>NUCLEOTIDE SEQUENCE [LARGE SCALE GENOMIC DNA]</scope>
    <source>
        <strain evidence="16 17">NKW57</strain>
    </source>
</reference>
<evidence type="ECO:0000256" key="9">
    <source>
        <dbReference type="ARBA" id="ARBA00023136"/>
    </source>
</evidence>
<dbReference type="Proteomes" id="UP001224392">
    <property type="component" value="Unassembled WGS sequence"/>
</dbReference>
<dbReference type="EMBL" id="BSYJ01000005">
    <property type="protein sequence ID" value="GMG88271.1"/>
    <property type="molecule type" value="Genomic_DNA"/>
</dbReference>
<keyword evidence="4" id="KW-0410">Iron transport</keyword>
<evidence type="ECO:0000256" key="13">
    <source>
        <dbReference type="SAM" id="SignalP"/>
    </source>
</evidence>
<dbReference type="PROSITE" id="PS52016">
    <property type="entry name" value="TONB_DEPENDENT_REC_3"/>
    <property type="match status" value="1"/>
</dbReference>
<evidence type="ECO:0000256" key="8">
    <source>
        <dbReference type="ARBA" id="ARBA00023077"/>
    </source>
</evidence>
<gene>
    <name evidence="16" type="ORF">MNKW57_25920</name>
</gene>
<organism evidence="16 17">
    <name type="scientific">Biformimicrobium ophioploci</name>
    <dbReference type="NCBI Taxonomy" id="3036711"/>
    <lineage>
        <taxon>Bacteria</taxon>
        <taxon>Pseudomonadati</taxon>
        <taxon>Pseudomonadota</taxon>
        <taxon>Gammaproteobacteria</taxon>
        <taxon>Cellvibrionales</taxon>
        <taxon>Microbulbiferaceae</taxon>
        <taxon>Biformimicrobium</taxon>
    </lineage>
</organism>
<proteinExistence type="inferred from homology"/>
<evidence type="ECO:0000259" key="14">
    <source>
        <dbReference type="Pfam" id="PF00593"/>
    </source>
</evidence>